<dbReference type="Gene3D" id="3.90.1200.10">
    <property type="match status" value="2"/>
</dbReference>
<sequence length="758" mass="83958">MLRDKHEPIGKDGDLPGLAALFDEDLLTAKIRALPPFAGLRSLKIDYIRYKPATSCVATLILQFADGQRRWLAAKALTLTRFEVSWRHPRRQKLINNGDPFAPLAIPELGIILSYPQHDRALPGLALLNGSRERDAQLRSWLPDIAVGARLELNILRYKPERRLLALLRCCGQPWATLRFASDERYQAMLTGNRLGHATGEIELLAALPEQRLLIARWIEGETLCVEQAGNLTEQDVFLLGGKLARLHSLKISLPDAPLPDGIRDAWQVLNTLKVVVPIQQEKFISLLTGLAKKLTGRLFRRVVIHGDFTVDQVVKRTVESQLRLIDWDRATAGHPAVDLAAFQARLELQVIEKTLTPNQARRIVAALHEGYRQQRGHLPPLLADYTALALLQLAAEPFRKRTAGWPQHIDELLQRAGELMAQREPPADPAATLSGLLSKPRIAPLLRQALGLPAAAMLEEATLVTHKPGRRAVLAWRWTSAPDELSIIGKYRYKGFEPHGFLVQQALWRNGFSGDSDIIVPEPLAVLEAQNLWLQQHIAGERVTKALSPDNKQLAATGELVGTALARLQHSRAAQRAVAGKRWSVKDELETLRQRLKQAATTRPAWAARIADVSRACEQLALALSPTPGLFLHRDFYPAQLLLTDARPGQLAVLDFDLAALGPPSLDAGNYIAHLREQALRDYGDDKALAVHEDAFLAAWLARSAAADIANISIFTTLALARHIAISLLFPERHHTTASLLALCEARLKHAAARRGC</sequence>
<feature type="domain" description="Aminoglycoside phosphotransferase" evidence="1">
    <location>
        <begin position="521"/>
        <end position="687"/>
    </location>
</feature>
<dbReference type="PANTHER" id="PTHR40086:SF1">
    <property type="entry name" value="CELL CYCLE REGULATOR CCRZ"/>
    <property type="match status" value="1"/>
</dbReference>
<dbReference type="InterPro" id="IPR011009">
    <property type="entry name" value="Kinase-like_dom_sf"/>
</dbReference>
<dbReference type="SUPFAM" id="SSF56112">
    <property type="entry name" value="Protein kinase-like (PK-like)"/>
    <property type="match status" value="2"/>
</dbReference>
<dbReference type="RefSeq" id="WP_369895125.1">
    <property type="nucleotide sequence ID" value="NZ_JBGFFX010000003.1"/>
</dbReference>
<dbReference type="Pfam" id="PF01636">
    <property type="entry name" value="APH"/>
    <property type="match status" value="2"/>
</dbReference>
<evidence type="ECO:0000313" key="2">
    <source>
        <dbReference type="EMBL" id="MEY8770184.1"/>
    </source>
</evidence>
<dbReference type="Proteomes" id="UP001565243">
    <property type="component" value="Unassembled WGS sequence"/>
</dbReference>
<dbReference type="InterPro" id="IPR052077">
    <property type="entry name" value="CcrZ_PhaseVar_Mediator"/>
</dbReference>
<dbReference type="EMBL" id="JBGFFX010000003">
    <property type="protein sequence ID" value="MEY8770184.1"/>
    <property type="molecule type" value="Genomic_DNA"/>
</dbReference>
<evidence type="ECO:0000259" key="1">
    <source>
        <dbReference type="Pfam" id="PF01636"/>
    </source>
</evidence>
<protein>
    <submittedName>
        <fullName evidence="2">Phosphotransferase family protein</fullName>
    </submittedName>
</protein>
<comment type="caution">
    <text evidence="2">The sequence shown here is derived from an EMBL/GenBank/DDBJ whole genome shotgun (WGS) entry which is preliminary data.</text>
</comment>
<proteinExistence type="predicted"/>
<accession>A0ABV4E5L4</accession>
<reference evidence="2 3" key="1">
    <citation type="submission" date="2024-07" db="EMBL/GenBank/DDBJ databases">
        <authorList>
            <person name="Hebao G."/>
        </authorList>
    </citation>
    <scope>NUCLEOTIDE SEQUENCE [LARGE SCALE GENOMIC DNA]</scope>
    <source>
        <strain evidence="2 3">ACCC 02193</strain>
    </source>
</reference>
<dbReference type="PANTHER" id="PTHR40086">
    <property type="entry name" value="PHOSPHOTRANSFERASE YTMP-RELATED"/>
    <property type="match status" value="1"/>
</dbReference>
<gene>
    <name evidence="2" type="ORF">AB6T85_07065</name>
</gene>
<keyword evidence="3" id="KW-1185">Reference proteome</keyword>
<evidence type="ECO:0000313" key="3">
    <source>
        <dbReference type="Proteomes" id="UP001565243"/>
    </source>
</evidence>
<name>A0ABV4E5L4_9GAMM</name>
<feature type="domain" description="Aminoglycoside phosphotransferase" evidence="1">
    <location>
        <begin position="210"/>
        <end position="376"/>
    </location>
</feature>
<dbReference type="InterPro" id="IPR002575">
    <property type="entry name" value="Aminoglycoside_PTrfase"/>
</dbReference>
<organism evidence="2 3">
    <name type="scientific">Erwinia aeris</name>
    <dbReference type="NCBI Taxonomy" id="3239803"/>
    <lineage>
        <taxon>Bacteria</taxon>
        <taxon>Pseudomonadati</taxon>
        <taxon>Pseudomonadota</taxon>
        <taxon>Gammaproteobacteria</taxon>
        <taxon>Enterobacterales</taxon>
        <taxon>Erwiniaceae</taxon>
        <taxon>Erwinia</taxon>
    </lineage>
</organism>